<keyword evidence="2" id="KW-0560">Oxidoreductase</keyword>
<dbReference type="InterPro" id="IPR029036">
    <property type="entry name" value="P5CR_dimer"/>
</dbReference>
<feature type="domain" description="Pyrroline-5-carboxylate reductase dimerisation" evidence="3">
    <location>
        <begin position="222"/>
        <end position="327"/>
    </location>
</feature>
<evidence type="ECO:0000256" key="2">
    <source>
        <dbReference type="ARBA" id="ARBA00023002"/>
    </source>
</evidence>
<dbReference type="RefSeq" id="XP_062677535.1">
    <property type="nucleotide sequence ID" value="XM_062830158.1"/>
</dbReference>
<accession>A0AAE0J727</accession>
<keyword evidence="5" id="KW-1185">Reference proteome</keyword>
<sequence length="333" mass="36157">MDSPPSSPPLSATGETPFAVAPDRLTFIGGGHLAQAFVDGIYASFSTSNNGNSIWKHRSSRNKPCPITITARRPDHLRHLQTKYPLAHITLDNLDPQIWEEKPENSTEKEDYHHVLFICTLPRDVPSVCLQIAPAIASISSPSARPTIVTMCPGISVAQLQSWLPAGTPIVRSMPNLPVTVREGATGLFPCENARRGTKRTVQVVRDVIRLVSPAAVVLGREEELDVVAAISGSAPAHFYFLIESLVAAAETHGLDPETARELVVQSCLGSGMLSKRYCDRPVSVLRKEVCVPGGSTEKAINHMMDGGFPGLVGEAVTRSWRANREMSRVERN</sequence>
<comment type="similarity">
    <text evidence="1">Belongs to the pyrroline-5-carboxylate reductase family.</text>
</comment>
<dbReference type="PANTHER" id="PTHR11645:SF0">
    <property type="entry name" value="PYRROLINE-5-CARBOXYLATE REDUCTASE 3"/>
    <property type="match status" value="1"/>
</dbReference>
<dbReference type="GeneID" id="87867312"/>
<reference evidence="4" key="1">
    <citation type="journal article" date="2023" name="Mol. Phylogenet. Evol.">
        <title>Genome-scale phylogeny and comparative genomics of the fungal order Sordariales.</title>
        <authorList>
            <person name="Hensen N."/>
            <person name="Bonometti L."/>
            <person name="Westerberg I."/>
            <person name="Brannstrom I.O."/>
            <person name="Guillou S."/>
            <person name="Cros-Aarteil S."/>
            <person name="Calhoun S."/>
            <person name="Haridas S."/>
            <person name="Kuo A."/>
            <person name="Mondo S."/>
            <person name="Pangilinan J."/>
            <person name="Riley R."/>
            <person name="LaButti K."/>
            <person name="Andreopoulos B."/>
            <person name="Lipzen A."/>
            <person name="Chen C."/>
            <person name="Yan M."/>
            <person name="Daum C."/>
            <person name="Ng V."/>
            <person name="Clum A."/>
            <person name="Steindorff A."/>
            <person name="Ohm R.A."/>
            <person name="Martin F."/>
            <person name="Silar P."/>
            <person name="Natvig D.O."/>
            <person name="Lalanne C."/>
            <person name="Gautier V."/>
            <person name="Ament-Velasquez S.L."/>
            <person name="Kruys A."/>
            <person name="Hutchinson M.I."/>
            <person name="Powell A.J."/>
            <person name="Barry K."/>
            <person name="Miller A.N."/>
            <person name="Grigoriev I.V."/>
            <person name="Debuchy R."/>
            <person name="Gladieux P."/>
            <person name="Hiltunen Thoren M."/>
            <person name="Johannesson H."/>
        </authorList>
    </citation>
    <scope>NUCLEOTIDE SEQUENCE</scope>
    <source>
        <strain evidence="4">CBS 560.94</strain>
    </source>
</reference>
<evidence type="ECO:0000313" key="5">
    <source>
        <dbReference type="Proteomes" id="UP001278500"/>
    </source>
</evidence>
<dbReference type="InterPro" id="IPR000304">
    <property type="entry name" value="Pyrroline-COOH_reductase"/>
</dbReference>
<dbReference type="Pfam" id="PF14748">
    <property type="entry name" value="P5CR_dimer"/>
    <property type="match status" value="1"/>
</dbReference>
<dbReference type="Gene3D" id="3.40.50.720">
    <property type="entry name" value="NAD(P)-binding Rossmann-like Domain"/>
    <property type="match status" value="1"/>
</dbReference>
<dbReference type="AlphaFoldDB" id="A0AAE0J727"/>
<gene>
    <name evidence="4" type="ORF">B0H65DRAFT_560965</name>
</gene>
<dbReference type="Gene3D" id="1.10.3730.10">
    <property type="entry name" value="ProC C-terminal domain-like"/>
    <property type="match status" value="1"/>
</dbReference>
<proteinExistence type="inferred from homology"/>
<evidence type="ECO:0000256" key="1">
    <source>
        <dbReference type="ARBA" id="ARBA00005525"/>
    </source>
</evidence>
<name>A0AAE0J727_9PEZI</name>
<dbReference type="HAMAP" id="MF_01925">
    <property type="entry name" value="P5C_reductase"/>
    <property type="match status" value="1"/>
</dbReference>
<evidence type="ECO:0000313" key="4">
    <source>
        <dbReference type="EMBL" id="KAK3338084.1"/>
    </source>
</evidence>
<reference evidence="4" key="2">
    <citation type="submission" date="2023-06" db="EMBL/GenBank/DDBJ databases">
        <authorList>
            <consortium name="Lawrence Berkeley National Laboratory"/>
            <person name="Haridas S."/>
            <person name="Hensen N."/>
            <person name="Bonometti L."/>
            <person name="Westerberg I."/>
            <person name="Brannstrom I.O."/>
            <person name="Guillou S."/>
            <person name="Cros-Aarteil S."/>
            <person name="Calhoun S."/>
            <person name="Kuo A."/>
            <person name="Mondo S."/>
            <person name="Pangilinan J."/>
            <person name="Riley R."/>
            <person name="Labutti K."/>
            <person name="Andreopoulos B."/>
            <person name="Lipzen A."/>
            <person name="Chen C."/>
            <person name="Yanf M."/>
            <person name="Daum C."/>
            <person name="Ng V."/>
            <person name="Clum A."/>
            <person name="Steindorff A."/>
            <person name="Ohm R."/>
            <person name="Martin F."/>
            <person name="Silar P."/>
            <person name="Natvig D."/>
            <person name="Lalanne C."/>
            <person name="Gautier V."/>
            <person name="Ament-Velasquez S.L."/>
            <person name="Kruys A."/>
            <person name="Hutchinson M.I."/>
            <person name="Powell A.J."/>
            <person name="Barry K."/>
            <person name="Miller A.N."/>
            <person name="Grigoriev I.V."/>
            <person name="Debuchy R."/>
            <person name="Gladieux P."/>
            <person name="Thoren M.H."/>
            <person name="Johannesson H."/>
        </authorList>
    </citation>
    <scope>NUCLEOTIDE SEQUENCE</scope>
    <source>
        <strain evidence="4">CBS 560.94</strain>
    </source>
</reference>
<dbReference type="InterPro" id="IPR036291">
    <property type="entry name" value="NAD(P)-bd_dom_sf"/>
</dbReference>
<comment type="caution">
    <text evidence="4">The sequence shown here is derived from an EMBL/GenBank/DDBJ whole genome shotgun (WGS) entry which is preliminary data.</text>
</comment>
<dbReference type="SUPFAM" id="SSF51735">
    <property type="entry name" value="NAD(P)-binding Rossmann-fold domains"/>
    <property type="match status" value="1"/>
</dbReference>
<dbReference type="Proteomes" id="UP001278500">
    <property type="component" value="Unassembled WGS sequence"/>
</dbReference>
<dbReference type="EMBL" id="JAUEPP010000008">
    <property type="protein sequence ID" value="KAK3338084.1"/>
    <property type="molecule type" value="Genomic_DNA"/>
</dbReference>
<dbReference type="InterPro" id="IPR008927">
    <property type="entry name" value="6-PGluconate_DH-like_C_sf"/>
</dbReference>
<dbReference type="GO" id="GO:0055129">
    <property type="term" value="P:L-proline biosynthetic process"/>
    <property type="evidence" value="ECO:0007669"/>
    <property type="project" value="TreeGrafter"/>
</dbReference>
<protein>
    <submittedName>
        <fullName evidence="4">Pyrroline-5-carboxylate reductase dimerization-domain-containing protein</fullName>
    </submittedName>
</protein>
<dbReference type="GO" id="GO:0004735">
    <property type="term" value="F:pyrroline-5-carboxylate reductase activity"/>
    <property type="evidence" value="ECO:0007669"/>
    <property type="project" value="InterPro"/>
</dbReference>
<organism evidence="4 5">
    <name type="scientific">Neurospora tetraspora</name>
    <dbReference type="NCBI Taxonomy" id="94610"/>
    <lineage>
        <taxon>Eukaryota</taxon>
        <taxon>Fungi</taxon>
        <taxon>Dikarya</taxon>
        <taxon>Ascomycota</taxon>
        <taxon>Pezizomycotina</taxon>
        <taxon>Sordariomycetes</taxon>
        <taxon>Sordariomycetidae</taxon>
        <taxon>Sordariales</taxon>
        <taxon>Sordariaceae</taxon>
        <taxon>Neurospora</taxon>
    </lineage>
</organism>
<dbReference type="PANTHER" id="PTHR11645">
    <property type="entry name" value="PYRROLINE-5-CARBOXYLATE REDUCTASE"/>
    <property type="match status" value="1"/>
</dbReference>
<evidence type="ECO:0000259" key="3">
    <source>
        <dbReference type="Pfam" id="PF14748"/>
    </source>
</evidence>
<dbReference type="SUPFAM" id="SSF48179">
    <property type="entry name" value="6-phosphogluconate dehydrogenase C-terminal domain-like"/>
    <property type="match status" value="1"/>
</dbReference>